<dbReference type="eggNOG" id="ENOG502ZYAE">
    <property type="taxonomic scope" value="Bacteria"/>
</dbReference>
<accession>A9DCU8</accession>
<reference evidence="2 3" key="1">
    <citation type="submission" date="2007-10" db="EMBL/GenBank/DDBJ databases">
        <authorList>
            <person name="Wagner-Dobler I."/>
            <person name="Ferriera S."/>
            <person name="Johnson J."/>
            <person name="Kravitz S."/>
            <person name="Beeson K."/>
            <person name="Sutton G."/>
            <person name="Rogers Y.-H."/>
            <person name="Friedman R."/>
            <person name="Frazier M."/>
            <person name="Venter J.C."/>
        </authorList>
    </citation>
    <scope>NUCLEOTIDE SEQUENCE [LARGE SCALE GENOMIC DNA]</scope>
    <source>
        <strain evidence="2 3">DFL-43</strain>
    </source>
</reference>
<reference evidence="2 3" key="2">
    <citation type="submission" date="2012-06" db="EMBL/GenBank/DDBJ databases">
        <authorList>
            <person name="Fiebig A."/>
        </authorList>
    </citation>
    <scope>NUCLEOTIDE SEQUENCE [LARGE SCALE GENOMIC DNA]</scope>
    <source>
        <strain evidence="2 3">DFL-43</strain>
    </source>
</reference>
<gene>
    <name evidence="2" type="ORF">HPDFL43_07007</name>
</gene>
<dbReference type="EMBL" id="ABIA03000002">
    <property type="protein sequence ID" value="EDQ32210.1"/>
    <property type="molecule type" value="Genomic_DNA"/>
</dbReference>
<dbReference type="HOGENOM" id="CLU_127586_0_0_5"/>
<evidence type="ECO:0000313" key="2">
    <source>
        <dbReference type="EMBL" id="EDQ32210.1"/>
    </source>
</evidence>
<protein>
    <submittedName>
        <fullName evidence="2">Uncharacterized protein</fullName>
    </submittedName>
</protein>
<dbReference type="OrthoDB" id="7916376at2"/>
<evidence type="ECO:0000313" key="3">
    <source>
        <dbReference type="Proteomes" id="UP000004291"/>
    </source>
</evidence>
<dbReference type="AlphaFoldDB" id="A9DCU8"/>
<name>A9DCU8_HOEPD</name>
<dbReference type="Proteomes" id="UP000004291">
    <property type="component" value="Chromosome"/>
</dbReference>
<sequence>MQTALIIMTILGCDDSATQCHFVEMLDQRWATIEACDAEAEATLSGYNNISYPVVVAVCQTPGDTDLAEAASETGPQLADASGQPVGDLGGPPAQPNQGESQALNSALRPPADIPQASANSGPDANAAAGADVIETPRLARRILGTIREVLPTPENLKTLIEKPVHVVTDQYSWVARRFDK</sequence>
<comment type="caution">
    <text evidence="2">The sequence shown here is derived from an EMBL/GenBank/DDBJ whole genome shotgun (WGS) entry which is preliminary data.</text>
</comment>
<dbReference type="RefSeq" id="WP_007197185.1">
    <property type="nucleotide sequence ID" value="NZ_CM002917.1"/>
</dbReference>
<proteinExistence type="predicted"/>
<feature type="region of interest" description="Disordered" evidence="1">
    <location>
        <begin position="67"/>
        <end position="130"/>
    </location>
</feature>
<dbReference type="STRING" id="411684.HPDFL43_07007"/>
<feature type="compositionally biased region" description="Polar residues" evidence="1">
    <location>
        <begin position="96"/>
        <end position="105"/>
    </location>
</feature>
<keyword evidence="3" id="KW-1185">Reference proteome</keyword>
<organism evidence="2 3">
    <name type="scientific">Hoeflea phototrophica (strain DSM 17068 / NCIMB 14078 / DFL-43)</name>
    <dbReference type="NCBI Taxonomy" id="411684"/>
    <lineage>
        <taxon>Bacteria</taxon>
        <taxon>Pseudomonadati</taxon>
        <taxon>Pseudomonadota</taxon>
        <taxon>Alphaproteobacteria</taxon>
        <taxon>Hyphomicrobiales</taxon>
        <taxon>Rhizobiaceae</taxon>
        <taxon>Hoeflea</taxon>
    </lineage>
</organism>
<evidence type="ECO:0000256" key="1">
    <source>
        <dbReference type="SAM" id="MobiDB-lite"/>
    </source>
</evidence>